<dbReference type="Proteomes" id="UP000094828">
    <property type="component" value="Unassembled WGS sequence"/>
</dbReference>
<accession>A0A1C3ESZ5</accession>
<gene>
    <name evidence="2" type="ORF">A6X21_16400</name>
</gene>
<dbReference type="EMBL" id="LYDR01000027">
    <property type="protein sequence ID" value="ODA36378.1"/>
    <property type="molecule type" value="Genomic_DNA"/>
</dbReference>
<sequence>MIAASHDDGYWLGFDLGGTKMHAGLFDRKLQPVGHRRKKTRGHEGAEAGVERICNSIEKLLVELDVSVSQLRGIAVGCPGPLDLDKGIIVESPNLGWKNVPLKEILEKRFGCEATILNDVDAGVYGEHRFGAGSGARTTLGVFPGTGIGAGLVYEGRIYRGRKSSCLELGHIPVVPNGAMCGCGRRGCLETVASRLSMSAEIAKAAYRGQAPHLMRVAGTDLANIRSGTLAEAISDGDTVVEKIVRDGAHHLGVAIAGTVNLLLPDVIVLGGGLVEALPKLFLEEVQNALGRHVMPAYEGAVEVKVAKLGDDAGALGAAAWIRHLVEEKTAKN</sequence>
<evidence type="ECO:0000256" key="1">
    <source>
        <dbReference type="ARBA" id="ARBA00006479"/>
    </source>
</evidence>
<dbReference type="InterPro" id="IPR043129">
    <property type="entry name" value="ATPase_NBD"/>
</dbReference>
<dbReference type="Gene3D" id="3.30.420.40">
    <property type="match status" value="2"/>
</dbReference>
<evidence type="ECO:0000313" key="2">
    <source>
        <dbReference type="EMBL" id="ODA36378.1"/>
    </source>
</evidence>
<reference evidence="2 3" key="1">
    <citation type="submission" date="2016-05" db="EMBL/GenBank/DDBJ databases">
        <title>Genomic and physiological characterization of Planctopirus sp. isolated from fresh water lake.</title>
        <authorList>
            <person name="Subhash Y."/>
            <person name="Ramana C."/>
        </authorList>
    </citation>
    <scope>NUCLEOTIDE SEQUENCE [LARGE SCALE GENOMIC DNA]</scope>
    <source>
        <strain evidence="2 3">JC280</strain>
    </source>
</reference>
<keyword evidence="3" id="KW-1185">Reference proteome</keyword>
<dbReference type="SUPFAM" id="SSF53067">
    <property type="entry name" value="Actin-like ATPase domain"/>
    <property type="match status" value="1"/>
</dbReference>
<dbReference type="InterPro" id="IPR000600">
    <property type="entry name" value="ROK"/>
</dbReference>
<dbReference type="PANTHER" id="PTHR18964">
    <property type="entry name" value="ROK (REPRESSOR, ORF, KINASE) FAMILY"/>
    <property type="match status" value="1"/>
</dbReference>
<dbReference type="OrthoDB" id="9795247at2"/>
<proteinExistence type="inferred from homology"/>
<dbReference type="STRING" id="1841610.A6X21_16400"/>
<dbReference type="PANTHER" id="PTHR18964:SF149">
    <property type="entry name" value="BIFUNCTIONAL UDP-N-ACETYLGLUCOSAMINE 2-EPIMERASE_N-ACETYLMANNOSAMINE KINASE"/>
    <property type="match status" value="1"/>
</dbReference>
<dbReference type="Pfam" id="PF00480">
    <property type="entry name" value="ROK"/>
    <property type="match status" value="1"/>
</dbReference>
<organism evidence="2 3">
    <name type="scientific">Planctopirus hydrillae</name>
    <dbReference type="NCBI Taxonomy" id="1841610"/>
    <lineage>
        <taxon>Bacteria</taxon>
        <taxon>Pseudomonadati</taxon>
        <taxon>Planctomycetota</taxon>
        <taxon>Planctomycetia</taxon>
        <taxon>Planctomycetales</taxon>
        <taxon>Planctomycetaceae</taxon>
        <taxon>Planctopirus</taxon>
    </lineage>
</organism>
<dbReference type="RefSeq" id="WP_068845724.1">
    <property type="nucleotide sequence ID" value="NZ_LYDR01000027.1"/>
</dbReference>
<dbReference type="AlphaFoldDB" id="A0A1C3ESZ5"/>
<comment type="similarity">
    <text evidence="1">Belongs to the ROK (NagC/XylR) family.</text>
</comment>
<comment type="caution">
    <text evidence="2">The sequence shown here is derived from an EMBL/GenBank/DDBJ whole genome shotgun (WGS) entry which is preliminary data.</text>
</comment>
<evidence type="ECO:0000313" key="3">
    <source>
        <dbReference type="Proteomes" id="UP000094828"/>
    </source>
</evidence>
<protein>
    <submittedName>
        <fullName evidence="2">Transcriptional regulator</fullName>
    </submittedName>
</protein>
<name>A0A1C3ESZ5_9PLAN</name>